<keyword evidence="1" id="KW-0472">Membrane</keyword>
<feature type="transmembrane region" description="Helical" evidence="1">
    <location>
        <begin position="6"/>
        <end position="24"/>
    </location>
</feature>
<organism evidence="2 3">
    <name type="scientific">Flavobacterium litorale</name>
    <dbReference type="NCBI Taxonomy" id="2856519"/>
    <lineage>
        <taxon>Bacteria</taxon>
        <taxon>Pseudomonadati</taxon>
        <taxon>Bacteroidota</taxon>
        <taxon>Flavobacteriia</taxon>
        <taxon>Flavobacteriales</taxon>
        <taxon>Flavobacteriaceae</taxon>
        <taxon>Flavobacterium</taxon>
    </lineage>
</organism>
<dbReference type="EMBL" id="CP080429">
    <property type="protein sequence ID" value="QYJ67844.1"/>
    <property type="molecule type" value="Genomic_DNA"/>
</dbReference>
<accession>A0ABX8V4S9</accession>
<sequence length="167" mass="19524">MKKNLLLYLFIFAALINVFTYVYYSKQQKYDTEKIDSLATKIDTLKAELDTTTDNLERADYFSLEQNLNARKYFGNEGIDELIIKIRDGVYVQNKSPEGNPLVHYPKINGEPFKINKIKIVNHRWIIADFTDGKAWGEVLIKYFIEDNGEVTYETMETLLHANSMMY</sequence>
<keyword evidence="3" id="KW-1185">Reference proteome</keyword>
<proteinExistence type="predicted"/>
<dbReference type="RefSeq" id="WP_220640189.1">
    <property type="nucleotide sequence ID" value="NZ_CP080429.1"/>
</dbReference>
<gene>
    <name evidence="2" type="ORF">K1I41_09875</name>
</gene>
<reference evidence="2 3" key="1">
    <citation type="submission" date="2021-07" db="EMBL/GenBank/DDBJ databases">
        <title>Flavobacterium WSW3-B6 sp.nov, isolated from seaweed.</title>
        <authorList>
            <person name="Muhammad N."/>
            <person name="Ho H."/>
            <person name="Lee Y.-J."/>
            <person name="Nguyen T."/>
            <person name="Ho J."/>
            <person name="Kim S.-G."/>
        </authorList>
    </citation>
    <scope>NUCLEOTIDE SEQUENCE [LARGE SCALE GENOMIC DNA]</scope>
    <source>
        <strain evidence="2 3">WSW3-B6</strain>
    </source>
</reference>
<evidence type="ECO:0000313" key="2">
    <source>
        <dbReference type="EMBL" id="QYJ67844.1"/>
    </source>
</evidence>
<dbReference type="Proteomes" id="UP000825381">
    <property type="component" value="Chromosome"/>
</dbReference>
<protein>
    <recommendedName>
        <fullName evidence="4">Hydrolase</fullName>
    </recommendedName>
</protein>
<keyword evidence="1" id="KW-0812">Transmembrane</keyword>
<name>A0ABX8V4S9_9FLAO</name>
<evidence type="ECO:0000256" key="1">
    <source>
        <dbReference type="SAM" id="Phobius"/>
    </source>
</evidence>
<evidence type="ECO:0008006" key="4">
    <source>
        <dbReference type="Google" id="ProtNLM"/>
    </source>
</evidence>
<evidence type="ECO:0000313" key="3">
    <source>
        <dbReference type="Proteomes" id="UP000825381"/>
    </source>
</evidence>
<keyword evidence="1" id="KW-1133">Transmembrane helix</keyword>